<evidence type="ECO:0000256" key="9">
    <source>
        <dbReference type="ARBA" id="ARBA00023136"/>
    </source>
</evidence>
<keyword evidence="3" id="KW-0328">Glycosyltransferase</keyword>
<comment type="subcellular location">
    <subcellularLocation>
        <location evidence="1">Golgi apparatus membrane</location>
        <topology evidence="1">Single-pass type II membrane protein</topology>
    </subcellularLocation>
</comment>
<accession>A0A1A9UXN5</accession>
<dbReference type="EnsemblMetazoa" id="GAUT019082-RA">
    <property type="protein sequence ID" value="GAUT019082-PA"/>
    <property type="gene ID" value="GAUT019082"/>
</dbReference>
<keyword evidence="12" id="KW-1185">Reference proteome</keyword>
<dbReference type="PANTHER" id="PTHR11214:SF376">
    <property type="entry name" value="HEXOSYLTRANSFERASE"/>
    <property type="match status" value="1"/>
</dbReference>
<dbReference type="STRING" id="7395.A0A1A9UXN5"/>
<evidence type="ECO:0000313" key="12">
    <source>
        <dbReference type="Proteomes" id="UP000078200"/>
    </source>
</evidence>
<feature type="transmembrane region" description="Helical" evidence="10">
    <location>
        <begin position="7"/>
        <end position="24"/>
    </location>
</feature>
<proteinExistence type="inferred from homology"/>
<reference evidence="11" key="1">
    <citation type="submission" date="2020-05" db="UniProtKB">
        <authorList>
            <consortium name="EnsemblMetazoa"/>
        </authorList>
    </citation>
    <scope>IDENTIFICATION</scope>
    <source>
        <strain evidence="11">TTRI</strain>
    </source>
</reference>
<dbReference type="PANTHER" id="PTHR11214">
    <property type="entry name" value="BETA-1,3-N-ACETYLGLUCOSAMINYLTRANSFERASE"/>
    <property type="match status" value="1"/>
</dbReference>
<organism evidence="11 12">
    <name type="scientific">Glossina austeni</name>
    <name type="common">Savannah tsetse fly</name>
    <dbReference type="NCBI Taxonomy" id="7395"/>
    <lineage>
        <taxon>Eukaryota</taxon>
        <taxon>Metazoa</taxon>
        <taxon>Ecdysozoa</taxon>
        <taxon>Arthropoda</taxon>
        <taxon>Hexapoda</taxon>
        <taxon>Insecta</taxon>
        <taxon>Pterygota</taxon>
        <taxon>Neoptera</taxon>
        <taxon>Endopterygota</taxon>
        <taxon>Diptera</taxon>
        <taxon>Brachycera</taxon>
        <taxon>Muscomorpha</taxon>
        <taxon>Hippoboscoidea</taxon>
        <taxon>Glossinidae</taxon>
        <taxon>Glossina</taxon>
    </lineage>
</organism>
<dbReference type="Proteomes" id="UP000078200">
    <property type="component" value="Unassembled WGS sequence"/>
</dbReference>
<evidence type="ECO:0000256" key="2">
    <source>
        <dbReference type="ARBA" id="ARBA00008661"/>
    </source>
</evidence>
<evidence type="ECO:0000256" key="3">
    <source>
        <dbReference type="ARBA" id="ARBA00022676"/>
    </source>
</evidence>
<keyword evidence="9 10" id="KW-0472">Membrane</keyword>
<evidence type="ECO:0000256" key="10">
    <source>
        <dbReference type="SAM" id="Phobius"/>
    </source>
</evidence>
<evidence type="ECO:0000313" key="11">
    <source>
        <dbReference type="EnsemblMetazoa" id="GAUT019082-PA"/>
    </source>
</evidence>
<dbReference type="GO" id="GO:0006493">
    <property type="term" value="P:protein O-linked glycosylation"/>
    <property type="evidence" value="ECO:0007669"/>
    <property type="project" value="TreeGrafter"/>
</dbReference>
<dbReference type="GO" id="GO:0016758">
    <property type="term" value="F:hexosyltransferase activity"/>
    <property type="evidence" value="ECO:0007669"/>
    <property type="project" value="InterPro"/>
</dbReference>
<evidence type="ECO:0008006" key="13">
    <source>
        <dbReference type="Google" id="ProtNLM"/>
    </source>
</evidence>
<keyword evidence="5 10" id="KW-0812">Transmembrane</keyword>
<comment type="similarity">
    <text evidence="2">Belongs to the glycosyltransferase 31 family.</text>
</comment>
<dbReference type="AlphaFoldDB" id="A0A1A9UXN5"/>
<dbReference type="GO" id="GO:0000139">
    <property type="term" value="C:Golgi membrane"/>
    <property type="evidence" value="ECO:0007669"/>
    <property type="project" value="UniProtKB-SubCell"/>
</dbReference>
<keyword evidence="6" id="KW-0735">Signal-anchor</keyword>
<evidence type="ECO:0000256" key="8">
    <source>
        <dbReference type="ARBA" id="ARBA00023034"/>
    </source>
</evidence>
<protein>
    <recommendedName>
        <fullName evidence="13">Hexosyltransferase</fullName>
    </recommendedName>
</protein>
<evidence type="ECO:0000256" key="5">
    <source>
        <dbReference type="ARBA" id="ARBA00022692"/>
    </source>
</evidence>
<sequence>MFEKRPIWCIILGLNVCVLIWLITVQEPIILNASTASINTINSYGSSDRDNDSGGEGADKGNYVTKNLFFKRTNVSNESNDEVVLSILTTTSLNHSNNKFSLSTKTSSIFSKNNYEKNKSKLRSTIKTTTTTTTTTTTKPPKSLTLSVERRKRVHNFGDTLTSWHSFALPAEDFNQLIDLTDFKYLMTQPVCANYIEALILVHSAPANHGKRQLIRETWGSVCHVIAHAPLRLIFLLGAVENSQLQRTLTSENHEYGDMLQGSFVDDYRNMTYKHIMAFKWFISNCAHAQILIKVDDDVYVNTLQLLNYSKVRNEAALDEDEQAEYPTNIARNSTSTTTATSTGTTIRATFNETNIKLKTNINNQTFSASLELFHHPHNLLFCEQYIGSLVKRSYRSKWRVSFKEYTGRYYPPYCPGYAIIYSSDVVFRLYSAAQQYKYFWIDDVHITGVLAQQSNLTITTLSSYVLRSDNYQQLITGKTDLSDIEFLFAWHSISPQEIRNLWHLQAIEYSKKLSPMSSVINGKIIEDNHFVSMSKGFR</sequence>
<keyword evidence="8" id="KW-0333">Golgi apparatus</keyword>
<dbReference type="InterPro" id="IPR002659">
    <property type="entry name" value="Glyco_trans_31"/>
</dbReference>
<dbReference type="VEuPathDB" id="VectorBase:GAUT019082"/>
<keyword evidence="4" id="KW-0808">Transferase</keyword>
<evidence type="ECO:0000256" key="6">
    <source>
        <dbReference type="ARBA" id="ARBA00022968"/>
    </source>
</evidence>
<name>A0A1A9UXN5_GLOAU</name>
<evidence type="ECO:0000256" key="4">
    <source>
        <dbReference type="ARBA" id="ARBA00022679"/>
    </source>
</evidence>
<keyword evidence="7 10" id="KW-1133">Transmembrane helix</keyword>
<evidence type="ECO:0000256" key="7">
    <source>
        <dbReference type="ARBA" id="ARBA00022989"/>
    </source>
</evidence>
<dbReference type="Gene3D" id="3.90.550.50">
    <property type="match status" value="1"/>
</dbReference>
<dbReference type="Pfam" id="PF01762">
    <property type="entry name" value="Galactosyl_T"/>
    <property type="match status" value="2"/>
</dbReference>
<evidence type="ECO:0000256" key="1">
    <source>
        <dbReference type="ARBA" id="ARBA00004323"/>
    </source>
</evidence>